<sequence length="100" mass="10624">MSLKSIKSIASVCGVLCLFADISARAVNIVSLVVVVPNCYFILRTLQSEKVHWDSLIGVLGSIGTKGERGLAKECGILGFVFWEATTSFGVSSHSSEKGC</sequence>
<evidence type="ECO:0000313" key="2">
    <source>
        <dbReference type="Proteomes" id="UP000737018"/>
    </source>
</evidence>
<proteinExistence type="predicted"/>
<accession>A0A8J4R7R0</accession>
<keyword evidence="2" id="KW-1185">Reference proteome</keyword>
<dbReference type="EMBL" id="JRKL02000968">
    <property type="protein sequence ID" value="KAF3966952.1"/>
    <property type="molecule type" value="Genomic_DNA"/>
</dbReference>
<reference evidence="1" key="1">
    <citation type="submission" date="2020-03" db="EMBL/GenBank/DDBJ databases">
        <title>Castanea mollissima Vanexum genome sequencing.</title>
        <authorList>
            <person name="Staton M."/>
        </authorList>
    </citation>
    <scope>NUCLEOTIDE SEQUENCE</scope>
    <source>
        <tissue evidence="1">Leaf</tissue>
    </source>
</reference>
<dbReference type="AlphaFoldDB" id="A0A8J4R7R0"/>
<protein>
    <submittedName>
        <fullName evidence="1">Uncharacterized protein</fullName>
    </submittedName>
</protein>
<gene>
    <name evidence="1" type="ORF">CMV_008995</name>
</gene>
<comment type="caution">
    <text evidence="1">The sequence shown here is derived from an EMBL/GenBank/DDBJ whole genome shotgun (WGS) entry which is preliminary data.</text>
</comment>
<name>A0A8J4R7R0_9ROSI</name>
<evidence type="ECO:0000313" key="1">
    <source>
        <dbReference type="EMBL" id="KAF3966952.1"/>
    </source>
</evidence>
<dbReference type="Proteomes" id="UP000737018">
    <property type="component" value="Unassembled WGS sequence"/>
</dbReference>
<organism evidence="1 2">
    <name type="scientific">Castanea mollissima</name>
    <name type="common">Chinese chestnut</name>
    <dbReference type="NCBI Taxonomy" id="60419"/>
    <lineage>
        <taxon>Eukaryota</taxon>
        <taxon>Viridiplantae</taxon>
        <taxon>Streptophyta</taxon>
        <taxon>Embryophyta</taxon>
        <taxon>Tracheophyta</taxon>
        <taxon>Spermatophyta</taxon>
        <taxon>Magnoliopsida</taxon>
        <taxon>eudicotyledons</taxon>
        <taxon>Gunneridae</taxon>
        <taxon>Pentapetalae</taxon>
        <taxon>rosids</taxon>
        <taxon>fabids</taxon>
        <taxon>Fagales</taxon>
        <taxon>Fagaceae</taxon>
        <taxon>Castanea</taxon>
    </lineage>
</organism>